<comment type="caution">
    <text evidence="1">The sequence shown here is derived from an EMBL/GenBank/DDBJ whole genome shotgun (WGS) entry which is preliminary data.</text>
</comment>
<dbReference type="AlphaFoldDB" id="A0AAD9UZR9"/>
<keyword evidence="2" id="KW-1185">Reference proteome</keyword>
<protein>
    <submittedName>
        <fullName evidence="1">Uncharacterized protein</fullName>
    </submittedName>
</protein>
<dbReference type="Proteomes" id="UP001249851">
    <property type="component" value="Unassembled WGS sequence"/>
</dbReference>
<evidence type="ECO:0000313" key="1">
    <source>
        <dbReference type="EMBL" id="KAK2555933.1"/>
    </source>
</evidence>
<name>A0AAD9UZR9_ACRCE</name>
<accession>A0AAD9UZR9</accession>
<evidence type="ECO:0000313" key="2">
    <source>
        <dbReference type="Proteomes" id="UP001249851"/>
    </source>
</evidence>
<reference evidence="1" key="2">
    <citation type="journal article" date="2023" name="Science">
        <title>Genomic signatures of disease resistance in endangered staghorn corals.</title>
        <authorList>
            <person name="Vollmer S.V."/>
            <person name="Selwyn J.D."/>
            <person name="Despard B.A."/>
            <person name="Roesel C.L."/>
        </authorList>
    </citation>
    <scope>NUCLEOTIDE SEQUENCE</scope>
    <source>
        <strain evidence="1">K2</strain>
    </source>
</reference>
<dbReference type="EMBL" id="JARQWQ010000059">
    <property type="protein sequence ID" value="KAK2555933.1"/>
    <property type="molecule type" value="Genomic_DNA"/>
</dbReference>
<reference evidence="1" key="1">
    <citation type="journal article" date="2023" name="G3 (Bethesda)">
        <title>Whole genome assembly and annotation of the endangered Caribbean coral Acropora cervicornis.</title>
        <authorList>
            <person name="Selwyn J.D."/>
            <person name="Vollmer S.V."/>
        </authorList>
    </citation>
    <scope>NUCLEOTIDE SEQUENCE</scope>
    <source>
        <strain evidence="1">K2</strain>
    </source>
</reference>
<organism evidence="1 2">
    <name type="scientific">Acropora cervicornis</name>
    <name type="common">Staghorn coral</name>
    <dbReference type="NCBI Taxonomy" id="6130"/>
    <lineage>
        <taxon>Eukaryota</taxon>
        <taxon>Metazoa</taxon>
        <taxon>Cnidaria</taxon>
        <taxon>Anthozoa</taxon>
        <taxon>Hexacorallia</taxon>
        <taxon>Scleractinia</taxon>
        <taxon>Astrocoeniina</taxon>
        <taxon>Acroporidae</taxon>
        <taxon>Acropora</taxon>
    </lineage>
</organism>
<gene>
    <name evidence="1" type="ORF">P5673_022211</name>
</gene>
<sequence length="83" mass="8821">MKRWVIESDDVATAEDLKATLEYYGGIKGCSAAVVEVDTTSDGNGGSKILGFSVLNNFHYEECGKGYNIGPGRLMPYGDLGAP</sequence>
<proteinExistence type="predicted"/>